<name>A0ABP0FGC1_CLALP</name>
<evidence type="ECO:0000256" key="3">
    <source>
        <dbReference type="SAM" id="SignalP"/>
    </source>
</evidence>
<dbReference type="EMBL" id="CAWYQH010000057">
    <property type="protein sequence ID" value="CAK8678699.1"/>
    <property type="molecule type" value="Genomic_DNA"/>
</dbReference>
<dbReference type="InterPro" id="IPR017942">
    <property type="entry name" value="Lipid-bd_serum_glycop_N"/>
</dbReference>
<dbReference type="Gene3D" id="3.15.10.10">
    <property type="entry name" value="Bactericidal permeability-increasing protein, domain 1"/>
    <property type="match status" value="1"/>
</dbReference>
<evidence type="ECO:0008006" key="8">
    <source>
        <dbReference type="Google" id="ProtNLM"/>
    </source>
</evidence>
<dbReference type="SMART" id="SM00329">
    <property type="entry name" value="BPI2"/>
    <property type="match status" value="1"/>
</dbReference>
<organism evidence="6 7">
    <name type="scientific">Clavelina lepadiformis</name>
    <name type="common">Light-bulb sea squirt</name>
    <name type="synonym">Ascidia lepadiformis</name>
    <dbReference type="NCBI Taxonomy" id="159417"/>
    <lineage>
        <taxon>Eukaryota</taxon>
        <taxon>Metazoa</taxon>
        <taxon>Chordata</taxon>
        <taxon>Tunicata</taxon>
        <taxon>Ascidiacea</taxon>
        <taxon>Aplousobranchia</taxon>
        <taxon>Clavelinidae</taxon>
        <taxon>Clavelina</taxon>
    </lineage>
</organism>
<evidence type="ECO:0000259" key="5">
    <source>
        <dbReference type="SMART" id="SM00329"/>
    </source>
</evidence>
<dbReference type="Pfam" id="PF02886">
    <property type="entry name" value="LBP_BPI_CETP_C"/>
    <property type="match status" value="1"/>
</dbReference>
<comment type="caution">
    <text evidence="6">The sequence shown here is derived from an EMBL/GenBank/DDBJ whole genome shotgun (WGS) entry which is preliminary data.</text>
</comment>
<feature type="signal peptide" evidence="3">
    <location>
        <begin position="1"/>
        <end position="23"/>
    </location>
</feature>
<gene>
    <name evidence="6" type="ORF">CVLEPA_LOCUS8599</name>
</gene>
<proteinExistence type="inferred from homology"/>
<evidence type="ECO:0000259" key="4">
    <source>
        <dbReference type="SMART" id="SM00328"/>
    </source>
</evidence>
<comment type="similarity">
    <text evidence="1">Belongs to the BPI/LBP/Plunc superfamily. BPI/LBP family.</text>
</comment>
<protein>
    <recommendedName>
        <fullName evidence="8">Bactericidal permeability-increasing protein</fullName>
    </recommendedName>
</protein>
<accession>A0ABP0FGC1</accession>
<keyword evidence="3" id="KW-0732">Signal</keyword>
<dbReference type="Gene3D" id="3.15.20.10">
    <property type="entry name" value="Bactericidal permeability-increasing protein, domain 2"/>
    <property type="match status" value="1"/>
</dbReference>
<dbReference type="InterPro" id="IPR017943">
    <property type="entry name" value="Bactericidal_perm-incr_a/b_dom"/>
</dbReference>
<dbReference type="SMART" id="SM00328">
    <property type="entry name" value="BPI1"/>
    <property type="match status" value="1"/>
</dbReference>
<dbReference type="PANTHER" id="PTHR10504:SF131">
    <property type="entry name" value="BPI2 DOMAIN-CONTAINING PROTEIN"/>
    <property type="match status" value="1"/>
</dbReference>
<sequence length="463" mass="50780">MRSYIYLMCGLLLVMNLCDQGKSLNPGMILRVSTRGLNYAKDIALNNVRRSVSSISIPNQSGSKYEIKNIRLTSFDLGSTTFRLSSPNVFTPTVSGASIGFSLDWKVWKKIWFITLKEDGNARVSGRVSVSPSLVLSQQAGKPSFSAGACSASVTNFNIKLGGNGWFFNWLYNLIVGLFEGSVRRNIEKSICPAIQKALREQNAKYLSTYTTNYPFFYGTNINLGLIKNPEVNNNGITASLAGICYKNPSRGFPFLPPAVSPITPSTHMAKVSLSPYVVNTFLYTLWQNGKFTKEFTKVSLSNSLPIPLTARALSVFIPSFRDYRDRSLKITVRAPKAPRATFSSAGIQVTGKFQLLVDVQGLGNKLTVDINLTFMTKLRVQNNLITGEVTAMTAVDTSSSGFPSTILNQILQTFISKLLLSPLNAAAGGGYKLPSYYGFAFENVSLQTKQNALEVGTDLRML</sequence>
<dbReference type="PANTHER" id="PTHR10504">
    <property type="entry name" value="BACTERICIDAL PERMEABILITY-INCREASING BPI PROTEIN-RELATED"/>
    <property type="match status" value="1"/>
</dbReference>
<evidence type="ECO:0000313" key="7">
    <source>
        <dbReference type="Proteomes" id="UP001642483"/>
    </source>
</evidence>
<dbReference type="SUPFAM" id="SSF55394">
    <property type="entry name" value="Bactericidal permeability-increasing protein, BPI"/>
    <property type="match status" value="2"/>
</dbReference>
<feature type="domain" description="Lipid-binding serum glycoprotein N-terminal" evidence="4">
    <location>
        <begin position="31"/>
        <end position="250"/>
    </location>
</feature>
<keyword evidence="7" id="KW-1185">Reference proteome</keyword>
<evidence type="ECO:0000256" key="1">
    <source>
        <dbReference type="ARBA" id="ARBA00007292"/>
    </source>
</evidence>
<dbReference type="InterPro" id="IPR001124">
    <property type="entry name" value="Lipid-bd_serum_glycop_C"/>
</dbReference>
<reference evidence="6 7" key="1">
    <citation type="submission" date="2024-02" db="EMBL/GenBank/DDBJ databases">
        <authorList>
            <person name="Daric V."/>
            <person name="Darras S."/>
        </authorList>
    </citation>
    <scope>NUCLEOTIDE SEQUENCE [LARGE SCALE GENOMIC DNA]</scope>
</reference>
<evidence type="ECO:0000256" key="2">
    <source>
        <dbReference type="ARBA" id="ARBA00023157"/>
    </source>
</evidence>
<keyword evidence="2" id="KW-1015">Disulfide bond</keyword>
<evidence type="ECO:0000313" key="6">
    <source>
        <dbReference type="EMBL" id="CAK8678699.1"/>
    </source>
</evidence>
<dbReference type="Proteomes" id="UP001642483">
    <property type="component" value="Unassembled WGS sequence"/>
</dbReference>
<dbReference type="InterPro" id="IPR032942">
    <property type="entry name" value="BPI/LBP/Plunc"/>
</dbReference>
<dbReference type="Pfam" id="PF01273">
    <property type="entry name" value="LBP_BPI_CETP"/>
    <property type="match status" value="1"/>
</dbReference>
<feature type="chain" id="PRO_5046020063" description="Bactericidal permeability-increasing protein" evidence="3">
    <location>
        <begin position="24"/>
        <end position="463"/>
    </location>
</feature>
<feature type="domain" description="Lipid-binding serum glycoprotein C-terminal" evidence="5">
    <location>
        <begin position="264"/>
        <end position="458"/>
    </location>
</feature>